<sequence length="84" mass="9812">MNHSYRREDFIPATKPRGLGHRLLIIFSWRKHVSIYCITVKGRQFSILSFVFMGVAWVSLKDLYPDHQMPQRCNGTCVAQKDTI</sequence>
<keyword evidence="2" id="KW-1185">Reference proteome</keyword>
<organism evidence="1 2">
    <name type="scientific">Lithospermum erythrorhizon</name>
    <name type="common">Purple gromwell</name>
    <name type="synonym">Lithospermum officinale var. erythrorhizon</name>
    <dbReference type="NCBI Taxonomy" id="34254"/>
    <lineage>
        <taxon>Eukaryota</taxon>
        <taxon>Viridiplantae</taxon>
        <taxon>Streptophyta</taxon>
        <taxon>Embryophyta</taxon>
        <taxon>Tracheophyta</taxon>
        <taxon>Spermatophyta</taxon>
        <taxon>Magnoliopsida</taxon>
        <taxon>eudicotyledons</taxon>
        <taxon>Gunneridae</taxon>
        <taxon>Pentapetalae</taxon>
        <taxon>asterids</taxon>
        <taxon>lamiids</taxon>
        <taxon>Boraginales</taxon>
        <taxon>Boraginaceae</taxon>
        <taxon>Boraginoideae</taxon>
        <taxon>Lithospermeae</taxon>
        <taxon>Lithospermum</taxon>
    </lineage>
</organism>
<gene>
    <name evidence="1" type="ORF">LIER_01997</name>
</gene>
<evidence type="ECO:0000313" key="1">
    <source>
        <dbReference type="EMBL" id="GAA0140694.1"/>
    </source>
</evidence>
<protein>
    <submittedName>
        <fullName evidence="1">Uncharacterized protein</fullName>
    </submittedName>
</protein>
<dbReference type="EMBL" id="BAABME010000207">
    <property type="protein sequence ID" value="GAA0140694.1"/>
    <property type="molecule type" value="Genomic_DNA"/>
</dbReference>
<dbReference type="Proteomes" id="UP001454036">
    <property type="component" value="Unassembled WGS sequence"/>
</dbReference>
<reference evidence="1 2" key="1">
    <citation type="submission" date="2024-01" db="EMBL/GenBank/DDBJ databases">
        <title>The complete chloroplast genome sequence of Lithospermum erythrorhizon: insights into the phylogenetic relationship among Boraginaceae species and the maternal lineages of purple gromwells.</title>
        <authorList>
            <person name="Okada T."/>
            <person name="Watanabe K."/>
        </authorList>
    </citation>
    <scope>NUCLEOTIDE SEQUENCE [LARGE SCALE GENOMIC DNA]</scope>
</reference>
<accession>A0AAV3NMV8</accession>
<name>A0AAV3NMV8_LITER</name>
<comment type="caution">
    <text evidence="1">The sequence shown here is derived from an EMBL/GenBank/DDBJ whole genome shotgun (WGS) entry which is preliminary data.</text>
</comment>
<dbReference type="AlphaFoldDB" id="A0AAV3NMV8"/>
<proteinExistence type="predicted"/>
<evidence type="ECO:0000313" key="2">
    <source>
        <dbReference type="Proteomes" id="UP001454036"/>
    </source>
</evidence>